<dbReference type="OrthoDB" id="407010at2759"/>
<dbReference type="Proteomes" id="UP000828390">
    <property type="component" value="Unassembled WGS sequence"/>
</dbReference>
<dbReference type="AlphaFoldDB" id="A0A9D4JYP9"/>
<evidence type="ECO:0000256" key="4">
    <source>
        <dbReference type="ARBA" id="ARBA00023004"/>
    </source>
</evidence>
<keyword evidence="3" id="KW-0560">Oxidoreductase</keyword>
<organism evidence="6 7">
    <name type="scientific">Dreissena polymorpha</name>
    <name type="common">Zebra mussel</name>
    <name type="synonym">Mytilus polymorpha</name>
    <dbReference type="NCBI Taxonomy" id="45954"/>
    <lineage>
        <taxon>Eukaryota</taxon>
        <taxon>Metazoa</taxon>
        <taxon>Spiralia</taxon>
        <taxon>Lophotrochozoa</taxon>
        <taxon>Mollusca</taxon>
        <taxon>Bivalvia</taxon>
        <taxon>Autobranchia</taxon>
        <taxon>Heteroconchia</taxon>
        <taxon>Euheterodonta</taxon>
        <taxon>Imparidentia</taxon>
        <taxon>Neoheterodontei</taxon>
        <taxon>Myida</taxon>
        <taxon>Dreissenoidea</taxon>
        <taxon>Dreissenidae</taxon>
        <taxon>Dreissena</taxon>
    </lineage>
</organism>
<dbReference type="GO" id="GO:0010436">
    <property type="term" value="F:carotenoid dioxygenase activity"/>
    <property type="evidence" value="ECO:0007669"/>
    <property type="project" value="TreeGrafter"/>
</dbReference>
<dbReference type="GO" id="GO:0016121">
    <property type="term" value="P:carotene catabolic process"/>
    <property type="evidence" value="ECO:0007669"/>
    <property type="project" value="TreeGrafter"/>
</dbReference>
<sequence length="523" mass="59567">MELRFVREKNALEISWIKGKINGTIPPYVHGNLYRNGGGMYEVGNYTYNHLFDGLAMIQHFRIAPHEVKYQRKYLQSDTYQKVSTAKAPVVGEFGTAAIPDPCKNIFKRFLTFFSARDMTDNTSVNIIPFNDKLYAATETKYWNQIDPETLDRNEKLDLKELTTVDMATAHAHIDTDGTVYNVGHVFTKGLPTVVTRMPRQTDLHVVGSKLDATENVVALVPSSFWTHVHYFHSFGMTKNYIIIIQQPLLMDIKRAALGYSATDALKWHPDMKTRFRMIHKQTGEQLNKHMVYEADGFFTFHTANAYEENDNIVMDLVWHKDAGIIDAFYLKNLSSEKVEETFKKIDNSVLKRFVFPVNVSEKAKNGDCSSSAPFHISLKDGKVYCKAETICDVGLEFPQWNYAGYNGRKYRYVYGVGLHKGNRMTTSVVKINVDSKTYEEWSEAGCYVSEPVFIADPKGTAEDHGVLLVAVNKIYTKDLRSCFLLVLDATNMTSLAKVEFEGLDNFPRDFHGLFKSEIGKTK</sequence>
<feature type="binding site" evidence="5">
    <location>
        <position position="171"/>
    </location>
    <ligand>
        <name>Fe cation</name>
        <dbReference type="ChEBI" id="CHEBI:24875"/>
        <note>catalytic</note>
    </ligand>
</feature>
<dbReference type="PANTHER" id="PTHR10543">
    <property type="entry name" value="BETA-CAROTENE DIOXYGENASE"/>
    <property type="match status" value="1"/>
</dbReference>
<keyword evidence="2 5" id="KW-0479">Metal-binding</keyword>
<reference evidence="6" key="2">
    <citation type="submission" date="2020-11" db="EMBL/GenBank/DDBJ databases">
        <authorList>
            <person name="McCartney M.A."/>
            <person name="Auch B."/>
            <person name="Kono T."/>
            <person name="Mallez S."/>
            <person name="Becker A."/>
            <person name="Gohl D.M."/>
            <person name="Silverstein K.A.T."/>
            <person name="Koren S."/>
            <person name="Bechman K.B."/>
            <person name="Herman A."/>
            <person name="Abrahante J.E."/>
            <person name="Garbe J."/>
        </authorList>
    </citation>
    <scope>NUCLEOTIDE SEQUENCE</scope>
    <source>
        <strain evidence="6">Duluth1</strain>
        <tissue evidence="6">Whole animal</tissue>
    </source>
</reference>
<feature type="binding site" evidence="5">
    <location>
        <position position="512"/>
    </location>
    <ligand>
        <name>Fe cation</name>
        <dbReference type="ChEBI" id="CHEBI:24875"/>
        <note>catalytic</note>
    </ligand>
</feature>
<dbReference type="PANTHER" id="PTHR10543:SF24">
    <property type="entry name" value="CAROTENOID ISOMEROOXYGENASE"/>
    <property type="match status" value="1"/>
</dbReference>
<evidence type="ECO:0000256" key="5">
    <source>
        <dbReference type="PIRSR" id="PIRSR604294-1"/>
    </source>
</evidence>
<dbReference type="GO" id="GO:0046872">
    <property type="term" value="F:metal ion binding"/>
    <property type="evidence" value="ECO:0007669"/>
    <property type="project" value="UniProtKB-KW"/>
</dbReference>
<reference evidence="6" key="1">
    <citation type="journal article" date="2019" name="bioRxiv">
        <title>The Genome of the Zebra Mussel, Dreissena polymorpha: A Resource for Invasive Species Research.</title>
        <authorList>
            <person name="McCartney M.A."/>
            <person name="Auch B."/>
            <person name="Kono T."/>
            <person name="Mallez S."/>
            <person name="Zhang Y."/>
            <person name="Obille A."/>
            <person name="Becker A."/>
            <person name="Abrahante J.E."/>
            <person name="Garbe J."/>
            <person name="Badalamenti J.P."/>
            <person name="Herman A."/>
            <person name="Mangelson H."/>
            <person name="Liachko I."/>
            <person name="Sullivan S."/>
            <person name="Sone E.D."/>
            <person name="Koren S."/>
            <person name="Silverstein K.A.T."/>
            <person name="Beckman K.B."/>
            <person name="Gohl D.M."/>
        </authorList>
    </citation>
    <scope>NUCLEOTIDE SEQUENCE</scope>
    <source>
        <strain evidence="6">Duluth1</strain>
        <tissue evidence="6">Whole animal</tissue>
    </source>
</reference>
<dbReference type="GO" id="GO:0003834">
    <property type="term" value="F:beta-carotene 15,15'-dioxygenase activity"/>
    <property type="evidence" value="ECO:0007669"/>
    <property type="project" value="TreeGrafter"/>
</dbReference>
<evidence type="ECO:0000256" key="2">
    <source>
        <dbReference type="ARBA" id="ARBA00022723"/>
    </source>
</evidence>
<evidence type="ECO:0000256" key="1">
    <source>
        <dbReference type="ARBA" id="ARBA00006787"/>
    </source>
</evidence>
<evidence type="ECO:0000313" key="7">
    <source>
        <dbReference type="Proteomes" id="UP000828390"/>
    </source>
</evidence>
<protein>
    <submittedName>
        <fullName evidence="6">Uncharacterized protein</fullName>
    </submittedName>
</protein>
<evidence type="ECO:0000313" key="6">
    <source>
        <dbReference type="EMBL" id="KAH3825427.1"/>
    </source>
</evidence>
<accession>A0A9D4JYP9</accession>
<gene>
    <name evidence="6" type="ORF">DPMN_127302</name>
</gene>
<feature type="binding site" evidence="5">
    <location>
        <position position="233"/>
    </location>
    <ligand>
        <name>Fe cation</name>
        <dbReference type="ChEBI" id="CHEBI:24875"/>
        <note>catalytic</note>
    </ligand>
</feature>
<dbReference type="InterPro" id="IPR004294">
    <property type="entry name" value="Carotenoid_Oase"/>
</dbReference>
<keyword evidence="7" id="KW-1185">Reference proteome</keyword>
<feature type="binding site" evidence="5">
    <location>
        <position position="302"/>
    </location>
    <ligand>
        <name>Fe cation</name>
        <dbReference type="ChEBI" id="CHEBI:24875"/>
        <note>catalytic</note>
    </ligand>
</feature>
<comment type="cofactor">
    <cofactor evidence="5">
        <name>Fe(2+)</name>
        <dbReference type="ChEBI" id="CHEBI:29033"/>
    </cofactor>
    <text evidence="5">Binds 1 Fe(2+) ion per subunit.</text>
</comment>
<keyword evidence="4 5" id="KW-0408">Iron</keyword>
<proteinExistence type="inferred from homology"/>
<evidence type="ECO:0000256" key="3">
    <source>
        <dbReference type="ARBA" id="ARBA00023002"/>
    </source>
</evidence>
<dbReference type="Pfam" id="PF03055">
    <property type="entry name" value="RPE65"/>
    <property type="match status" value="1"/>
</dbReference>
<comment type="similarity">
    <text evidence="1">Belongs to the carotenoid oxygenase family.</text>
</comment>
<dbReference type="GO" id="GO:0042574">
    <property type="term" value="P:retinal metabolic process"/>
    <property type="evidence" value="ECO:0007669"/>
    <property type="project" value="TreeGrafter"/>
</dbReference>
<comment type="caution">
    <text evidence="6">The sequence shown here is derived from an EMBL/GenBank/DDBJ whole genome shotgun (WGS) entry which is preliminary data.</text>
</comment>
<dbReference type="EMBL" id="JAIWYP010000005">
    <property type="protein sequence ID" value="KAH3825427.1"/>
    <property type="molecule type" value="Genomic_DNA"/>
</dbReference>
<name>A0A9D4JYP9_DREPO</name>